<sequence>MDYYLPLQRGAWLADFLNNRQMDLKLWTRLLSIYDEGLRAIGYADDARRRKLRYVAMFLFRGEIVEEHYLYGGGDIENGVLARLLRRDAEDFYQELGRWMPDIGAAYTLQIMQGKNTLHNMQHQNMSGLDRLLRRQTQFAEEILANPNLESDMEKTEEIYHRGLLTLHANDPKLSFSTFDRDLLHVVKSALRSDPTHMVLGDRCVFRVRLSTVAEKTRGPHNCKWFLAFDMDNAAIMSIHEQLIELCAIYEVTNQYSDIRMALEEATDWLNKNNCINGREVEIVEWINGTSQHPHHPGPETMYQHVAALLRQYKAEWYRDQERSPVPREEPGVIEGDDFNVRLPYVSGRRVTRSEHEMERAIEDFAIHCYDKRIAAEKHVAEMKAEMKVRAGLPNAGVSQGNRVLKRKFAVIESIEEDKE</sequence>
<protein>
    <submittedName>
        <fullName evidence="1">Uncharacterized protein</fullName>
    </submittedName>
</protein>
<dbReference type="EMBL" id="JAGSXJ010000004">
    <property type="protein sequence ID" value="KAH6692718.1"/>
    <property type="molecule type" value="Genomic_DNA"/>
</dbReference>
<evidence type="ECO:0000313" key="1">
    <source>
        <dbReference type="EMBL" id="KAH6692718.1"/>
    </source>
</evidence>
<evidence type="ECO:0000313" key="2">
    <source>
        <dbReference type="Proteomes" id="UP000770015"/>
    </source>
</evidence>
<organism evidence="1 2">
    <name type="scientific">Plectosphaerella plurivora</name>
    <dbReference type="NCBI Taxonomy" id="936078"/>
    <lineage>
        <taxon>Eukaryota</taxon>
        <taxon>Fungi</taxon>
        <taxon>Dikarya</taxon>
        <taxon>Ascomycota</taxon>
        <taxon>Pezizomycotina</taxon>
        <taxon>Sordariomycetes</taxon>
        <taxon>Hypocreomycetidae</taxon>
        <taxon>Glomerellales</taxon>
        <taxon>Plectosphaerellaceae</taxon>
        <taxon>Plectosphaerella</taxon>
    </lineage>
</organism>
<dbReference type="OrthoDB" id="10527631at2759"/>
<name>A0A9P8VK85_9PEZI</name>
<dbReference type="Proteomes" id="UP000770015">
    <property type="component" value="Unassembled WGS sequence"/>
</dbReference>
<comment type="caution">
    <text evidence="1">The sequence shown here is derived from an EMBL/GenBank/DDBJ whole genome shotgun (WGS) entry which is preliminary data.</text>
</comment>
<accession>A0A9P8VK85</accession>
<keyword evidence="2" id="KW-1185">Reference proteome</keyword>
<gene>
    <name evidence="1" type="ORF">F5X68DRAFT_229068</name>
</gene>
<reference evidence="1" key="1">
    <citation type="journal article" date="2021" name="Nat. Commun.">
        <title>Genetic determinants of endophytism in the Arabidopsis root mycobiome.</title>
        <authorList>
            <person name="Mesny F."/>
            <person name="Miyauchi S."/>
            <person name="Thiergart T."/>
            <person name="Pickel B."/>
            <person name="Atanasova L."/>
            <person name="Karlsson M."/>
            <person name="Huettel B."/>
            <person name="Barry K.W."/>
            <person name="Haridas S."/>
            <person name="Chen C."/>
            <person name="Bauer D."/>
            <person name="Andreopoulos W."/>
            <person name="Pangilinan J."/>
            <person name="LaButti K."/>
            <person name="Riley R."/>
            <person name="Lipzen A."/>
            <person name="Clum A."/>
            <person name="Drula E."/>
            <person name="Henrissat B."/>
            <person name="Kohler A."/>
            <person name="Grigoriev I.V."/>
            <person name="Martin F.M."/>
            <person name="Hacquard S."/>
        </authorList>
    </citation>
    <scope>NUCLEOTIDE SEQUENCE</scope>
    <source>
        <strain evidence="1">MPI-SDFR-AT-0117</strain>
    </source>
</reference>
<dbReference type="AlphaFoldDB" id="A0A9P8VK85"/>
<proteinExistence type="predicted"/>